<dbReference type="Proteomes" id="UP000697998">
    <property type="component" value="Unassembled WGS sequence"/>
</dbReference>
<feature type="domain" description="Insertion element IS150 protein InsJ-like helix-turn-helix" evidence="2">
    <location>
        <begin position="35"/>
        <end position="86"/>
    </location>
</feature>
<dbReference type="GO" id="GO:0003676">
    <property type="term" value="F:nucleic acid binding"/>
    <property type="evidence" value="ECO:0007669"/>
    <property type="project" value="InterPro"/>
</dbReference>
<dbReference type="InterPro" id="IPR055247">
    <property type="entry name" value="InsJ-like_HTH"/>
</dbReference>
<dbReference type="InterPro" id="IPR036397">
    <property type="entry name" value="RNaseH_sf"/>
</dbReference>
<organism evidence="3 4">
    <name type="scientific">Candidatus Accumulibacter proximus</name>
    <dbReference type="NCBI Taxonomy" id="2954385"/>
    <lineage>
        <taxon>Bacteria</taxon>
        <taxon>Pseudomonadati</taxon>
        <taxon>Pseudomonadota</taxon>
        <taxon>Betaproteobacteria</taxon>
        <taxon>Candidatus Accumulibacter</taxon>
    </lineage>
</organism>
<dbReference type="AlphaFoldDB" id="A0A935Q4H9"/>
<accession>A0A935Q4H9</accession>
<dbReference type="InterPro" id="IPR009057">
    <property type="entry name" value="Homeodomain-like_sf"/>
</dbReference>
<dbReference type="SUPFAM" id="SSF46689">
    <property type="entry name" value="Homeodomain-like"/>
    <property type="match status" value="1"/>
</dbReference>
<dbReference type="InterPro" id="IPR038717">
    <property type="entry name" value="Tc1-like_DDE_dom"/>
</dbReference>
<evidence type="ECO:0000313" key="3">
    <source>
        <dbReference type="EMBL" id="MBK7676950.1"/>
    </source>
</evidence>
<dbReference type="InterPro" id="IPR047655">
    <property type="entry name" value="Transpos_IS630-like"/>
</dbReference>
<proteinExistence type="predicted"/>
<dbReference type="Gene3D" id="3.30.420.10">
    <property type="entry name" value="Ribonuclease H-like superfamily/Ribonuclease H"/>
    <property type="match status" value="1"/>
</dbReference>
<gene>
    <name evidence="3" type="ORF">IPJ27_20555</name>
</gene>
<comment type="caution">
    <text evidence="3">The sequence shown here is derived from an EMBL/GenBank/DDBJ whole genome shotgun (WGS) entry which is preliminary data.</text>
</comment>
<evidence type="ECO:0000313" key="4">
    <source>
        <dbReference type="Proteomes" id="UP000697998"/>
    </source>
</evidence>
<sequence>MSGKTSRAALAVTAAEEEMLWNLARSRTAPVREAERAKILLAYAENRSITEVMRRVGVGRSTVYKCIDKALAEGVAAGLKDAYHRPHEPEIGEEAKAWVVSLACTKPKDHGRAAEVWSISALAEFVSSHAEEAGHPRLAQAGKSTVWRILNERQIKPHKISYYLERRDPDFDRKMQEVLMVYQDVALYREGAVHDARPNPIYTVSVDEKPGVQALGLTAPDLPPVPDKAPTLGRDYEYVRHGTVSILAGIDLHSGHIFERVEDRHRSAEFIELLKDIDAHYPPEALVRLVLDNHSAHISKETRAFLATRPGRFEYVHTPKHGSWLNLIECAFSKMARTFLRHIRVSSLDELKTRIRQGVDEMNAAPVVFRWKKFDLAIA</sequence>
<dbReference type="NCBIfam" id="NF033545">
    <property type="entry name" value="transpos_IS630"/>
    <property type="match status" value="1"/>
</dbReference>
<dbReference type="Pfam" id="PF13358">
    <property type="entry name" value="DDE_3"/>
    <property type="match status" value="1"/>
</dbReference>
<dbReference type="InterPro" id="IPR012337">
    <property type="entry name" value="RNaseH-like_sf"/>
</dbReference>
<name>A0A935Q4H9_9PROT</name>
<reference evidence="3 4" key="1">
    <citation type="submission" date="2020-10" db="EMBL/GenBank/DDBJ databases">
        <title>Connecting structure to function with the recovery of over 1000 high-quality activated sludge metagenome-assembled genomes encoding full-length rRNA genes using long-read sequencing.</title>
        <authorList>
            <person name="Singleton C.M."/>
            <person name="Petriglieri F."/>
            <person name="Kristensen J.M."/>
            <person name="Kirkegaard R.H."/>
            <person name="Michaelsen T.Y."/>
            <person name="Andersen M.H."/>
            <person name="Karst S.M."/>
            <person name="Dueholm M.S."/>
            <person name="Nielsen P.H."/>
            <person name="Albertsen M."/>
        </authorList>
    </citation>
    <scope>NUCLEOTIDE SEQUENCE [LARGE SCALE GENOMIC DNA]</scope>
    <source>
        <strain evidence="3">EsbW_18-Q3-R4-48_BATAC.285</strain>
    </source>
</reference>
<dbReference type="Pfam" id="PF13518">
    <property type="entry name" value="HTH_28"/>
    <property type="match status" value="1"/>
</dbReference>
<evidence type="ECO:0000259" key="1">
    <source>
        <dbReference type="Pfam" id="PF13358"/>
    </source>
</evidence>
<feature type="domain" description="Tc1-like transposase DDE" evidence="1">
    <location>
        <begin position="234"/>
        <end position="352"/>
    </location>
</feature>
<dbReference type="SUPFAM" id="SSF53098">
    <property type="entry name" value="Ribonuclease H-like"/>
    <property type="match status" value="1"/>
</dbReference>
<dbReference type="EMBL" id="JADJMH010000029">
    <property type="protein sequence ID" value="MBK7676950.1"/>
    <property type="molecule type" value="Genomic_DNA"/>
</dbReference>
<evidence type="ECO:0000259" key="2">
    <source>
        <dbReference type="Pfam" id="PF13518"/>
    </source>
</evidence>
<protein>
    <submittedName>
        <fullName evidence="3">IS630 family transposase</fullName>
    </submittedName>
</protein>